<reference evidence="4 5" key="1">
    <citation type="journal article" date="2019" name="Emerg. Microbes Infect.">
        <title>Comprehensive subspecies identification of 175 nontuberculous mycobacteria species based on 7547 genomic profiles.</title>
        <authorList>
            <person name="Matsumoto Y."/>
            <person name="Kinjo T."/>
            <person name="Motooka D."/>
            <person name="Nabeya D."/>
            <person name="Jung N."/>
            <person name="Uechi K."/>
            <person name="Horii T."/>
            <person name="Iida T."/>
            <person name="Fujita J."/>
            <person name="Nakamura S."/>
        </authorList>
    </citation>
    <scope>NUCLEOTIDE SEQUENCE [LARGE SCALE GENOMIC DNA]</scope>
    <source>
        <strain evidence="4 5">JCM 17899</strain>
    </source>
</reference>
<dbReference type="EMBL" id="AP022588">
    <property type="protein sequence ID" value="BBY30373.1"/>
    <property type="molecule type" value="Genomic_DNA"/>
</dbReference>
<dbReference type="RefSeq" id="WP_163799782.1">
    <property type="nucleotide sequence ID" value="NZ_AP022588.1"/>
</dbReference>
<dbReference type="GO" id="GO:0043856">
    <property type="term" value="F:anti-sigma factor antagonist activity"/>
    <property type="evidence" value="ECO:0007669"/>
    <property type="project" value="InterPro"/>
</dbReference>
<sequence length="129" mass="13276">MIDVGNEDAGPAASGTVEEWFGRVVVIAVSGDLDMVTAPRLNVAIDAAIRKDPQALVVDLSAVDFLASAGMGVLIAASQRLANSTGFGVVAHGPATSRPLMLLGIDSLLDVFDTLDEALTSVTTPATRR</sequence>
<protein>
    <recommendedName>
        <fullName evidence="2">Anti-sigma factor antagonist</fullName>
    </recommendedName>
</protein>
<evidence type="ECO:0000256" key="1">
    <source>
        <dbReference type="ARBA" id="ARBA00009013"/>
    </source>
</evidence>
<dbReference type="PROSITE" id="PS50801">
    <property type="entry name" value="STAS"/>
    <property type="match status" value="1"/>
</dbReference>
<dbReference type="Proteomes" id="UP000467193">
    <property type="component" value="Chromosome"/>
</dbReference>
<proteinExistence type="inferred from homology"/>
<accession>A0A7I7QVJ9</accession>
<name>A0A7I7QVJ9_9MYCO</name>
<gene>
    <name evidence="4" type="primary">rsfB_4</name>
    <name evidence="4" type="ORF">MSEDJ_44690</name>
</gene>
<evidence type="ECO:0000313" key="4">
    <source>
        <dbReference type="EMBL" id="BBY30373.1"/>
    </source>
</evidence>
<dbReference type="InterPro" id="IPR002645">
    <property type="entry name" value="STAS_dom"/>
</dbReference>
<dbReference type="AlphaFoldDB" id="A0A7I7QVJ9"/>
<dbReference type="PANTHER" id="PTHR33495">
    <property type="entry name" value="ANTI-SIGMA FACTOR ANTAGONIST TM_1081-RELATED-RELATED"/>
    <property type="match status" value="1"/>
</dbReference>
<dbReference type="InterPro" id="IPR036513">
    <property type="entry name" value="STAS_dom_sf"/>
</dbReference>
<dbReference type="CDD" id="cd07043">
    <property type="entry name" value="STAS_anti-anti-sigma_factors"/>
    <property type="match status" value="1"/>
</dbReference>
<feature type="domain" description="STAS" evidence="3">
    <location>
        <begin position="24"/>
        <end position="122"/>
    </location>
</feature>
<dbReference type="SUPFAM" id="SSF52091">
    <property type="entry name" value="SpoIIaa-like"/>
    <property type="match status" value="1"/>
</dbReference>
<evidence type="ECO:0000256" key="2">
    <source>
        <dbReference type="RuleBase" id="RU003749"/>
    </source>
</evidence>
<dbReference type="KEGG" id="msei:MSEDJ_44690"/>
<evidence type="ECO:0000313" key="5">
    <source>
        <dbReference type="Proteomes" id="UP000467193"/>
    </source>
</evidence>
<dbReference type="PANTHER" id="PTHR33495:SF13">
    <property type="entry name" value="ANTI-SIGMA-F FACTOR ANTAGONIST RSFB"/>
    <property type="match status" value="1"/>
</dbReference>
<organism evidence="4 5">
    <name type="scientific">Mycolicibacterium sediminis</name>
    <dbReference type="NCBI Taxonomy" id="1286180"/>
    <lineage>
        <taxon>Bacteria</taxon>
        <taxon>Bacillati</taxon>
        <taxon>Actinomycetota</taxon>
        <taxon>Actinomycetes</taxon>
        <taxon>Mycobacteriales</taxon>
        <taxon>Mycobacteriaceae</taxon>
        <taxon>Mycolicibacterium</taxon>
    </lineage>
</organism>
<dbReference type="InterPro" id="IPR003658">
    <property type="entry name" value="Anti-sigma_ant"/>
</dbReference>
<comment type="similarity">
    <text evidence="1 2">Belongs to the anti-sigma-factor antagonist family.</text>
</comment>
<keyword evidence="5" id="KW-1185">Reference proteome</keyword>
<evidence type="ECO:0000259" key="3">
    <source>
        <dbReference type="PROSITE" id="PS50801"/>
    </source>
</evidence>
<dbReference type="Pfam" id="PF01740">
    <property type="entry name" value="STAS"/>
    <property type="match status" value="1"/>
</dbReference>
<dbReference type="Gene3D" id="3.30.750.24">
    <property type="entry name" value="STAS domain"/>
    <property type="match status" value="1"/>
</dbReference>
<dbReference type="NCBIfam" id="TIGR00377">
    <property type="entry name" value="ant_ant_sig"/>
    <property type="match status" value="1"/>
</dbReference>